<keyword evidence="8" id="KW-1185">Reference proteome</keyword>
<keyword evidence="4 5" id="KW-0472">Membrane</keyword>
<dbReference type="InterPro" id="IPR010432">
    <property type="entry name" value="RDD"/>
</dbReference>
<evidence type="ECO:0000256" key="4">
    <source>
        <dbReference type="ARBA" id="ARBA00023136"/>
    </source>
</evidence>
<evidence type="ECO:0000259" key="6">
    <source>
        <dbReference type="Pfam" id="PF06271"/>
    </source>
</evidence>
<organism evidence="7 8">
    <name type="scientific">Haloarcula mannanilytica</name>
    <dbReference type="NCBI Taxonomy" id="2509225"/>
    <lineage>
        <taxon>Archaea</taxon>
        <taxon>Methanobacteriati</taxon>
        <taxon>Methanobacteriota</taxon>
        <taxon>Stenosarchaea group</taxon>
        <taxon>Halobacteria</taxon>
        <taxon>Halobacteriales</taxon>
        <taxon>Haloarculaceae</taxon>
        <taxon>Haloarcula</taxon>
    </lineage>
</organism>
<evidence type="ECO:0000256" key="1">
    <source>
        <dbReference type="ARBA" id="ARBA00004141"/>
    </source>
</evidence>
<dbReference type="EMBL" id="BIXZ01000002">
    <property type="protein sequence ID" value="GCF13492.1"/>
    <property type="molecule type" value="Genomic_DNA"/>
</dbReference>
<proteinExistence type="predicted"/>
<feature type="transmembrane region" description="Helical" evidence="5">
    <location>
        <begin position="50"/>
        <end position="69"/>
    </location>
</feature>
<evidence type="ECO:0000256" key="5">
    <source>
        <dbReference type="SAM" id="Phobius"/>
    </source>
</evidence>
<evidence type="ECO:0000256" key="3">
    <source>
        <dbReference type="ARBA" id="ARBA00022989"/>
    </source>
</evidence>
<dbReference type="Pfam" id="PF06271">
    <property type="entry name" value="RDD"/>
    <property type="match status" value="1"/>
</dbReference>
<dbReference type="GO" id="GO:0016020">
    <property type="term" value="C:membrane"/>
    <property type="evidence" value="ECO:0007669"/>
    <property type="project" value="UniProtKB-SubCell"/>
</dbReference>
<feature type="domain" description="RDD" evidence="6">
    <location>
        <begin position="11"/>
        <end position="108"/>
    </location>
</feature>
<comment type="subcellular location">
    <subcellularLocation>
        <location evidence="1">Membrane</location>
        <topology evidence="1">Multi-pass membrane protein</topology>
    </subcellularLocation>
</comment>
<gene>
    <name evidence="7" type="ORF">Harman_14270</name>
</gene>
<reference evidence="7 8" key="1">
    <citation type="submission" date="2019-02" db="EMBL/GenBank/DDBJ databases">
        <title>Haloarcula mannanilyticum sp. nov., a mannan degrading haloarchaeon isolated from commercial salt.</title>
        <authorList>
            <person name="Enomoto S."/>
            <person name="Shimane Y."/>
            <person name="Kamekura M."/>
            <person name="Ito T."/>
            <person name="Moriya O."/>
            <person name="Ihara K."/>
            <person name="Takahashi-Ando N."/>
            <person name="Fukushima Y."/>
            <person name="Yoshida Y."/>
            <person name="Usama R."/>
            <person name="Takai K."/>
            <person name="Minegishi H."/>
        </authorList>
    </citation>
    <scope>NUCLEOTIDE SEQUENCE [LARGE SCALE GENOMIC DNA]</scope>
    <source>
        <strain evidence="7 8">MD130-1</strain>
    </source>
</reference>
<keyword evidence="2 5" id="KW-0812">Transmembrane</keyword>
<dbReference type="RefSeq" id="WP_137683146.1">
    <property type="nucleotide sequence ID" value="NZ_BIXZ01000002.1"/>
</dbReference>
<accession>A0A4C2EGL5</accession>
<evidence type="ECO:0000313" key="7">
    <source>
        <dbReference type="EMBL" id="GCF13492.1"/>
    </source>
</evidence>
<feature type="transmembrane region" description="Helical" evidence="5">
    <location>
        <begin position="20"/>
        <end position="44"/>
    </location>
</feature>
<evidence type="ECO:0000256" key="2">
    <source>
        <dbReference type="ARBA" id="ARBA00022692"/>
    </source>
</evidence>
<dbReference type="Proteomes" id="UP000304382">
    <property type="component" value="Unassembled WGS sequence"/>
</dbReference>
<dbReference type="AlphaFoldDB" id="A0A4C2EGL5"/>
<protein>
    <recommendedName>
        <fullName evidence="6">RDD domain-containing protein</fullName>
    </recommendedName>
</protein>
<sequence>MTANPRTLHIAAWDDRFLAWLLDILLVGIALSALGEAAGVFSLLTGSLSATTPFTGLNGLGLFVYWTVLEGRQGQSAGKMVMNIAVTDERGDAIDYGTAAIESFGKAFLLPIDILVGWLAYEKEGLRLFNKLSSTIVIETDEAETGKPSDVEYVYPDER</sequence>
<comment type="caution">
    <text evidence="7">The sequence shown here is derived from an EMBL/GenBank/DDBJ whole genome shotgun (WGS) entry which is preliminary data.</text>
</comment>
<evidence type="ECO:0000313" key="8">
    <source>
        <dbReference type="Proteomes" id="UP000304382"/>
    </source>
</evidence>
<name>A0A4C2EGL5_9EURY</name>
<dbReference type="OrthoDB" id="288430at2157"/>
<keyword evidence="3 5" id="KW-1133">Transmembrane helix</keyword>